<dbReference type="PANTHER" id="PTHR11571:SF150">
    <property type="entry name" value="GLUTATHIONE S-TRANSFERASE"/>
    <property type="match status" value="1"/>
</dbReference>
<organism evidence="3 4">
    <name type="scientific">Romanomermis culicivorax</name>
    <name type="common">Nematode worm</name>
    <dbReference type="NCBI Taxonomy" id="13658"/>
    <lineage>
        <taxon>Eukaryota</taxon>
        <taxon>Metazoa</taxon>
        <taxon>Ecdysozoa</taxon>
        <taxon>Nematoda</taxon>
        <taxon>Enoplea</taxon>
        <taxon>Dorylaimia</taxon>
        <taxon>Mermithida</taxon>
        <taxon>Mermithoidea</taxon>
        <taxon>Mermithidae</taxon>
        <taxon>Romanomermis</taxon>
    </lineage>
</organism>
<dbReference type="PROSITE" id="PS50405">
    <property type="entry name" value="GST_CTER"/>
    <property type="match status" value="1"/>
</dbReference>
<dbReference type="SUPFAM" id="SSF52833">
    <property type="entry name" value="Thioredoxin-like"/>
    <property type="match status" value="1"/>
</dbReference>
<feature type="domain" description="GST C-terminal" evidence="2">
    <location>
        <begin position="108"/>
        <end position="234"/>
    </location>
</feature>
<dbReference type="InterPro" id="IPR004046">
    <property type="entry name" value="GST_C"/>
</dbReference>
<dbReference type="InterPro" id="IPR040079">
    <property type="entry name" value="Glutathione_S-Trfase"/>
</dbReference>
<dbReference type="GO" id="GO:0006749">
    <property type="term" value="P:glutathione metabolic process"/>
    <property type="evidence" value="ECO:0007669"/>
    <property type="project" value="TreeGrafter"/>
</dbReference>
<evidence type="ECO:0000259" key="2">
    <source>
        <dbReference type="PROSITE" id="PS50405"/>
    </source>
</evidence>
<dbReference type="WBParaSite" id="nRc.2.0.1.t21339-RA">
    <property type="protein sequence ID" value="nRc.2.0.1.t21339-RA"/>
    <property type="gene ID" value="nRc.2.0.1.g21339"/>
</dbReference>
<evidence type="ECO:0000313" key="3">
    <source>
        <dbReference type="Proteomes" id="UP000887565"/>
    </source>
</evidence>
<accession>A0A915J6D4</accession>
<dbReference type="SFLD" id="SFLDS00019">
    <property type="entry name" value="Glutathione_Transferase_(cytos"/>
    <property type="match status" value="1"/>
</dbReference>
<dbReference type="SUPFAM" id="SSF47616">
    <property type="entry name" value="GST C-terminal domain-like"/>
    <property type="match status" value="1"/>
</dbReference>
<dbReference type="Pfam" id="PF14497">
    <property type="entry name" value="GST_C_3"/>
    <property type="match status" value="1"/>
</dbReference>
<dbReference type="InterPro" id="IPR036249">
    <property type="entry name" value="Thioredoxin-like_sf"/>
</dbReference>
<dbReference type="Pfam" id="PF02798">
    <property type="entry name" value="GST_N"/>
    <property type="match status" value="1"/>
</dbReference>
<dbReference type="Gene3D" id="1.20.1050.10">
    <property type="match status" value="1"/>
</dbReference>
<dbReference type="PROSITE" id="PS50404">
    <property type="entry name" value="GST_NTER"/>
    <property type="match status" value="1"/>
</dbReference>
<dbReference type="InterPro" id="IPR036282">
    <property type="entry name" value="Glutathione-S-Trfase_C_sf"/>
</dbReference>
<keyword evidence="3" id="KW-1185">Reference proteome</keyword>
<name>A0A915J6D4_ROMCU</name>
<proteinExistence type="predicted"/>
<evidence type="ECO:0000313" key="4">
    <source>
        <dbReference type="WBParaSite" id="nRc.2.0.1.t21339-RA"/>
    </source>
</evidence>
<dbReference type="InterPro" id="IPR010987">
    <property type="entry name" value="Glutathione-S-Trfase_C-like"/>
</dbReference>
<dbReference type="Proteomes" id="UP000887565">
    <property type="component" value="Unplaced"/>
</dbReference>
<dbReference type="GO" id="GO:0004364">
    <property type="term" value="F:glutathione transferase activity"/>
    <property type="evidence" value="ECO:0007669"/>
    <property type="project" value="TreeGrafter"/>
</dbReference>
<feature type="domain" description="GST N-terminal" evidence="1">
    <location>
        <begin position="27"/>
        <end position="106"/>
    </location>
</feature>
<dbReference type="OMA" id="ARTYHIC"/>
<dbReference type="AlphaFoldDB" id="A0A915J6D4"/>
<dbReference type="InterPro" id="IPR004045">
    <property type="entry name" value="Glutathione_S-Trfase_N"/>
</dbReference>
<dbReference type="Gene3D" id="3.40.30.10">
    <property type="entry name" value="Glutaredoxin"/>
    <property type="match status" value="1"/>
</dbReference>
<sequence>MSETLKRILNLGRNKSTDRVPRSPPPVCCKLYHFPIRDKAESIRYMLAYLVVPYEDVQISFEEFNTSDMSKDTPFGQLPVFQADGKKISGTLPILKYIARTYHICPKSNYQEALADMYGEILEKLAEELLPVNRAAYIMRDDEKKSQEWNKYKKNHLLPMMTKLEENIGKKKYLCGDRITWVDLMMAEFIDRIDSLYEENILPKMCPNLWALKNKIQQTAPLKMYILYRKKMEY</sequence>
<dbReference type="PANTHER" id="PTHR11571">
    <property type="entry name" value="GLUTATHIONE S-TRANSFERASE"/>
    <property type="match status" value="1"/>
</dbReference>
<evidence type="ECO:0000259" key="1">
    <source>
        <dbReference type="PROSITE" id="PS50404"/>
    </source>
</evidence>
<dbReference type="CDD" id="cd03039">
    <property type="entry name" value="GST_N_Sigma_like"/>
    <property type="match status" value="1"/>
</dbReference>
<protein>
    <submittedName>
        <fullName evidence="4">Glutathione S-transferase</fullName>
    </submittedName>
</protein>
<reference evidence="4" key="1">
    <citation type="submission" date="2022-11" db="UniProtKB">
        <authorList>
            <consortium name="WormBaseParasite"/>
        </authorList>
    </citation>
    <scope>IDENTIFICATION</scope>
</reference>
<dbReference type="InterPro" id="IPR050213">
    <property type="entry name" value="GST_superfamily"/>
</dbReference>